<dbReference type="Pfam" id="PF07763">
    <property type="entry name" value="FEZ"/>
    <property type="match status" value="1"/>
</dbReference>
<keyword evidence="5" id="KW-1185">Reference proteome</keyword>
<keyword evidence="3" id="KW-0175">Coiled coil</keyword>
<name>A0A915KWL1_ROMCU</name>
<dbReference type="GO" id="GO:0005737">
    <property type="term" value="C:cytoplasm"/>
    <property type="evidence" value="ECO:0007669"/>
    <property type="project" value="TreeGrafter"/>
</dbReference>
<proteinExistence type="inferred from homology"/>
<evidence type="ECO:0000256" key="1">
    <source>
        <dbReference type="ARBA" id="ARBA00006788"/>
    </source>
</evidence>
<evidence type="ECO:0000313" key="5">
    <source>
        <dbReference type="Proteomes" id="UP000887565"/>
    </source>
</evidence>
<evidence type="ECO:0000256" key="4">
    <source>
        <dbReference type="SAM" id="MobiDB-lite"/>
    </source>
</evidence>
<reference evidence="6" key="1">
    <citation type="submission" date="2022-11" db="UniProtKB">
        <authorList>
            <consortium name="WormBaseParasite"/>
        </authorList>
    </citation>
    <scope>IDENTIFICATION</scope>
</reference>
<dbReference type="PANTHER" id="PTHR12394">
    <property type="entry name" value="ZYGIN"/>
    <property type="match status" value="1"/>
</dbReference>
<sequence>MKYLDSEELIVNVPLAVLDDDDDESDMIFEKQQNEISSDIRNLPKLKLDISDSSNSRFSFSSDTTFSAAYYANSSSSYSEEISSFGDHGARRRHTSYISDENDEMDTFSDTLAVSLENLVTSFDEKVSHCLKNLTEKTDEIAPVVLVNNAFYFNAASKFLVQDDASNFPEDVKAHESSLFSVRSRQTAGSTDSCVADLSYEDEHDQAKESRSDRSDSDFSNGEFMSPLPQTADQVIEEIDQLMQESCNSDRTATSDYTMESACSPLKSPSEVKVFISGERILNFLPKNAANLSTSIEELKSVPIHKLKSYRLGFEALIKIYNEALVHELALRDELVYEKELKNTFISLMSAIQSKKRKFHLDSKRRRGAGRMTPRLLLGNFGQNSRPVPQYLTTVIPYDIGSPLSNHNLEALINTYMLKQLLLNYLTSVQEYYAPRNNWSSHIQRNSKFLDQFMIVYLPKLLIMVHRKLTNELRQSNAGCMEQGGGLKIEQSQEELTWQNEAITLQNDFR</sequence>
<feature type="region of interest" description="Disordered" evidence="4">
    <location>
        <begin position="200"/>
        <end position="224"/>
    </location>
</feature>
<evidence type="ECO:0000313" key="6">
    <source>
        <dbReference type="WBParaSite" id="nRc.2.0.1.t42858-RA"/>
    </source>
</evidence>
<dbReference type="GO" id="GO:0030424">
    <property type="term" value="C:axon"/>
    <property type="evidence" value="ECO:0007669"/>
    <property type="project" value="TreeGrafter"/>
</dbReference>
<organism evidence="5 6">
    <name type="scientific">Romanomermis culicivorax</name>
    <name type="common">Nematode worm</name>
    <dbReference type="NCBI Taxonomy" id="13658"/>
    <lineage>
        <taxon>Eukaryota</taxon>
        <taxon>Metazoa</taxon>
        <taxon>Ecdysozoa</taxon>
        <taxon>Nematoda</taxon>
        <taxon>Enoplea</taxon>
        <taxon>Dorylaimia</taxon>
        <taxon>Mermithida</taxon>
        <taxon>Mermithoidea</taxon>
        <taxon>Mermithidae</taxon>
        <taxon>Romanomermis</taxon>
    </lineage>
</organism>
<evidence type="ECO:0000256" key="2">
    <source>
        <dbReference type="ARBA" id="ARBA00022553"/>
    </source>
</evidence>
<dbReference type="WBParaSite" id="nRc.2.0.1.t42858-RA">
    <property type="protein sequence ID" value="nRc.2.0.1.t42858-RA"/>
    <property type="gene ID" value="nRc.2.0.1.g42858"/>
</dbReference>
<comment type="similarity">
    <text evidence="1">Belongs to the zygin family.</text>
</comment>
<dbReference type="InterPro" id="IPR011680">
    <property type="entry name" value="FEZ"/>
</dbReference>
<dbReference type="PANTHER" id="PTHR12394:SF12">
    <property type="entry name" value="LD08195P"/>
    <property type="match status" value="1"/>
</dbReference>
<dbReference type="AlphaFoldDB" id="A0A915KWL1"/>
<dbReference type="Proteomes" id="UP000887565">
    <property type="component" value="Unplaced"/>
</dbReference>
<feature type="compositionally biased region" description="Basic and acidic residues" evidence="4">
    <location>
        <begin position="205"/>
        <end position="217"/>
    </location>
</feature>
<protein>
    <submittedName>
        <fullName evidence="6">Uncharacterized protein</fullName>
    </submittedName>
</protein>
<evidence type="ECO:0000256" key="3">
    <source>
        <dbReference type="ARBA" id="ARBA00023054"/>
    </source>
</evidence>
<accession>A0A915KWL1</accession>
<keyword evidence="2" id="KW-0597">Phosphoprotein</keyword>